<evidence type="ECO:0000313" key="2">
    <source>
        <dbReference type="EMBL" id="MBL0390540.1"/>
    </source>
</evidence>
<feature type="region of interest" description="Disordered" evidence="1">
    <location>
        <begin position="59"/>
        <end position="99"/>
    </location>
</feature>
<protein>
    <submittedName>
        <fullName evidence="2">Uncharacterized protein</fullName>
    </submittedName>
</protein>
<reference evidence="2 3" key="1">
    <citation type="journal article" date="2017" name="Int. J. Syst. Evol. Microbiol.">
        <title>Ramlibacter monticola sp. nov., isolated from forest soil.</title>
        <authorList>
            <person name="Chaudhary D.K."/>
            <person name="Kim J."/>
        </authorList>
    </citation>
    <scope>NUCLEOTIDE SEQUENCE [LARGE SCALE GENOMIC DNA]</scope>
    <source>
        <strain evidence="2 3">KACC 19175</strain>
    </source>
</reference>
<dbReference type="RefSeq" id="WP_201673135.1">
    <property type="nucleotide sequence ID" value="NZ_JAEQNE010000001.1"/>
</dbReference>
<dbReference type="AlphaFoldDB" id="A0A937CQU4"/>
<accession>A0A937CQU4</accession>
<feature type="compositionally biased region" description="Basic and acidic residues" evidence="1">
    <location>
        <begin position="61"/>
        <end position="73"/>
    </location>
</feature>
<organism evidence="2 3">
    <name type="scientific">Ramlibacter monticola</name>
    <dbReference type="NCBI Taxonomy" id="1926872"/>
    <lineage>
        <taxon>Bacteria</taxon>
        <taxon>Pseudomonadati</taxon>
        <taxon>Pseudomonadota</taxon>
        <taxon>Betaproteobacteria</taxon>
        <taxon>Burkholderiales</taxon>
        <taxon>Comamonadaceae</taxon>
        <taxon>Ramlibacter</taxon>
    </lineage>
</organism>
<evidence type="ECO:0000313" key="3">
    <source>
        <dbReference type="Proteomes" id="UP000599109"/>
    </source>
</evidence>
<feature type="region of interest" description="Disordered" evidence="1">
    <location>
        <begin position="1"/>
        <end position="26"/>
    </location>
</feature>
<gene>
    <name evidence="2" type="ORF">JJ685_05230</name>
</gene>
<comment type="caution">
    <text evidence="2">The sequence shown here is derived from an EMBL/GenBank/DDBJ whole genome shotgun (WGS) entry which is preliminary data.</text>
</comment>
<name>A0A937CQU4_9BURK</name>
<evidence type="ECO:0000256" key="1">
    <source>
        <dbReference type="SAM" id="MobiDB-lite"/>
    </source>
</evidence>
<feature type="compositionally biased region" description="Low complexity" evidence="1">
    <location>
        <begin position="74"/>
        <end position="90"/>
    </location>
</feature>
<dbReference type="EMBL" id="JAEQNE010000001">
    <property type="protein sequence ID" value="MBL0390540.1"/>
    <property type="molecule type" value="Genomic_DNA"/>
</dbReference>
<sequence>MAVELEPQGHGGALKRSRSEPVPMADRDMLQLLQDVALGKVEASSLQVRAAIAAVQYTHTKKGDGGKKEEAAGRAKQAAGGRFAAAAPPKLVASGGKKV</sequence>
<dbReference type="Proteomes" id="UP000599109">
    <property type="component" value="Unassembled WGS sequence"/>
</dbReference>
<proteinExistence type="predicted"/>
<keyword evidence="3" id="KW-1185">Reference proteome</keyword>